<dbReference type="InterPro" id="IPR011991">
    <property type="entry name" value="ArsR-like_HTH"/>
</dbReference>
<dbReference type="Gene3D" id="1.10.10.10">
    <property type="entry name" value="Winged helix-like DNA-binding domain superfamily/Winged helix DNA-binding domain"/>
    <property type="match status" value="1"/>
</dbReference>
<evidence type="ECO:0000256" key="1">
    <source>
        <dbReference type="ARBA" id="ARBA00022849"/>
    </source>
</evidence>
<comment type="caution">
    <text evidence="6">The sequence shown here is derived from an EMBL/GenBank/DDBJ whole genome shotgun (WGS) entry which is preliminary data.</text>
</comment>
<dbReference type="EMBL" id="RJVI01000002">
    <property type="protein sequence ID" value="ROR32007.1"/>
    <property type="molecule type" value="Genomic_DNA"/>
</dbReference>
<dbReference type="PROSITE" id="PS50987">
    <property type="entry name" value="HTH_ARSR_2"/>
    <property type="match status" value="1"/>
</dbReference>
<dbReference type="RefSeq" id="WP_123400989.1">
    <property type="nucleotide sequence ID" value="NZ_RJVI01000002.1"/>
</dbReference>
<dbReference type="PANTHER" id="PTHR33154:SF18">
    <property type="entry name" value="ARSENICAL RESISTANCE OPERON REPRESSOR"/>
    <property type="match status" value="1"/>
</dbReference>
<gene>
    <name evidence="6" type="ORF">EDC57_1192</name>
</gene>
<dbReference type="InterPro" id="IPR001845">
    <property type="entry name" value="HTH_ArsR_DNA-bd_dom"/>
</dbReference>
<dbReference type="OrthoDB" id="9793058at2"/>
<dbReference type="SMART" id="SM00418">
    <property type="entry name" value="HTH_ARSR"/>
    <property type="match status" value="1"/>
</dbReference>
<dbReference type="GO" id="GO:0046685">
    <property type="term" value="P:response to arsenic-containing substance"/>
    <property type="evidence" value="ECO:0007669"/>
    <property type="project" value="UniProtKB-KW"/>
</dbReference>
<dbReference type="Proteomes" id="UP000276634">
    <property type="component" value="Unassembled WGS sequence"/>
</dbReference>
<dbReference type="InterPro" id="IPR036390">
    <property type="entry name" value="WH_DNA-bd_sf"/>
</dbReference>
<dbReference type="NCBIfam" id="NF033788">
    <property type="entry name" value="HTH_metalloreg"/>
    <property type="match status" value="1"/>
</dbReference>
<dbReference type="PANTHER" id="PTHR33154">
    <property type="entry name" value="TRANSCRIPTIONAL REGULATOR, ARSR FAMILY"/>
    <property type="match status" value="1"/>
</dbReference>
<dbReference type="InterPro" id="IPR036388">
    <property type="entry name" value="WH-like_DNA-bd_sf"/>
</dbReference>
<reference evidence="6 7" key="1">
    <citation type="submission" date="2018-11" db="EMBL/GenBank/DDBJ databases">
        <title>Genomic Encyclopedia of Type Strains, Phase IV (KMG-IV): sequencing the most valuable type-strain genomes for metagenomic binning, comparative biology and taxonomic classification.</title>
        <authorList>
            <person name="Goeker M."/>
        </authorList>
    </citation>
    <scope>NUCLEOTIDE SEQUENCE [LARGE SCALE GENOMIC DNA]</scope>
    <source>
        <strain evidence="6 7">DSM 100275</strain>
    </source>
</reference>
<proteinExistence type="predicted"/>
<evidence type="ECO:0000259" key="5">
    <source>
        <dbReference type="PROSITE" id="PS50987"/>
    </source>
</evidence>
<evidence type="ECO:0000256" key="4">
    <source>
        <dbReference type="ARBA" id="ARBA00023163"/>
    </source>
</evidence>
<dbReference type="PRINTS" id="PR00778">
    <property type="entry name" value="HTHARSR"/>
</dbReference>
<dbReference type="CDD" id="cd00090">
    <property type="entry name" value="HTH_ARSR"/>
    <property type="match status" value="1"/>
</dbReference>
<dbReference type="GO" id="GO:0003677">
    <property type="term" value="F:DNA binding"/>
    <property type="evidence" value="ECO:0007669"/>
    <property type="project" value="UniProtKB-KW"/>
</dbReference>
<dbReference type="InterPro" id="IPR051081">
    <property type="entry name" value="HTH_MetalResp_TranReg"/>
</dbReference>
<evidence type="ECO:0000313" key="7">
    <source>
        <dbReference type="Proteomes" id="UP000276634"/>
    </source>
</evidence>
<dbReference type="NCBIfam" id="NF007528">
    <property type="entry name" value="PRK10141.1"/>
    <property type="match status" value="1"/>
</dbReference>
<evidence type="ECO:0000256" key="3">
    <source>
        <dbReference type="ARBA" id="ARBA00023125"/>
    </source>
</evidence>
<organism evidence="6 7">
    <name type="scientific">Inmirania thermothiophila</name>
    <dbReference type="NCBI Taxonomy" id="1750597"/>
    <lineage>
        <taxon>Bacteria</taxon>
        <taxon>Pseudomonadati</taxon>
        <taxon>Pseudomonadota</taxon>
        <taxon>Gammaproteobacteria</taxon>
        <taxon>Chromatiales</taxon>
        <taxon>Ectothiorhodospiraceae</taxon>
        <taxon>Inmirania</taxon>
    </lineage>
</organism>
<accession>A0A3N1Y402</accession>
<dbReference type="SUPFAM" id="SSF46785">
    <property type="entry name" value="Winged helix' DNA-binding domain"/>
    <property type="match status" value="1"/>
</dbReference>
<dbReference type="GO" id="GO:0003700">
    <property type="term" value="F:DNA-binding transcription factor activity"/>
    <property type="evidence" value="ECO:0007669"/>
    <property type="project" value="InterPro"/>
</dbReference>
<evidence type="ECO:0000313" key="6">
    <source>
        <dbReference type="EMBL" id="ROR32007.1"/>
    </source>
</evidence>
<dbReference type="AlphaFoldDB" id="A0A3N1Y402"/>
<sequence>MPRTPEELFRALADGTRLRLVLLLAAEGELCVCELTHALDLAQPRISRHLALLRDLGILEARREGQWVFYSVARDLAPWARRIVETTTEVLAGSVLAADRARLQTMPQRPPARRCA</sequence>
<feature type="domain" description="HTH arsR-type" evidence="5">
    <location>
        <begin position="1"/>
        <end position="91"/>
    </location>
</feature>
<keyword evidence="7" id="KW-1185">Reference proteome</keyword>
<evidence type="ECO:0000256" key="2">
    <source>
        <dbReference type="ARBA" id="ARBA00023015"/>
    </source>
</evidence>
<keyword evidence="4" id="KW-0804">Transcription</keyword>
<keyword evidence="2" id="KW-0805">Transcription regulation</keyword>
<protein>
    <submittedName>
        <fullName evidence="6">ArsR family transcriptional regulator</fullName>
    </submittedName>
</protein>
<keyword evidence="3" id="KW-0238">DNA-binding</keyword>
<dbReference type="Pfam" id="PF01022">
    <property type="entry name" value="HTH_5"/>
    <property type="match status" value="1"/>
</dbReference>
<keyword evidence="1" id="KW-0059">Arsenical resistance</keyword>
<name>A0A3N1Y402_9GAMM</name>